<dbReference type="InterPro" id="IPR001138">
    <property type="entry name" value="Zn2Cys6_DnaBD"/>
</dbReference>
<evidence type="ECO:0000256" key="1">
    <source>
        <dbReference type="ARBA" id="ARBA00022723"/>
    </source>
</evidence>
<keyword evidence="1" id="KW-0479">Metal-binding</keyword>
<dbReference type="PROSITE" id="PS00463">
    <property type="entry name" value="ZN2_CY6_FUNGAL_1"/>
    <property type="match status" value="1"/>
</dbReference>
<reference evidence="8" key="1">
    <citation type="journal article" date="2020" name="Stud. Mycol.">
        <title>101 Dothideomycetes genomes: a test case for predicting lifestyles and emergence of pathogens.</title>
        <authorList>
            <person name="Haridas S."/>
            <person name="Albert R."/>
            <person name="Binder M."/>
            <person name="Bloem J."/>
            <person name="Labutti K."/>
            <person name="Salamov A."/>
            <person name="Andreopoulos B."/>
            <person name="Baker S."/>
            <person name="Barry K."/>
            <person name="Bills G."/>
            <person name="Bluhm B."/>
            <person name="Cannon C."/>
            <person name="Castanera R."/>
            <person name="Culley D."/>
            <person name="Daum C."/>
            <person name="Ezra D."/>
            <person name="Gonzalez J."/>
            <person name="Henrissat B."/>
            <person name="Kuo A."/>
            <person name="Liang C."/>
            <person name="Lipzen A."/>
            <person name="Lutzoni F."/>
            <person name="Magnuson J."/>
            <person name="Mondo S."/>
            <person name="Nolan M."/>
            <person name="Ohm R."/>
            <person name="Pangilinan J."/>
            <person name="Park H.-J."/>
            <person name="Ramirez L."/>
            <person name="Alfaro M."/>
            <person name="Sun H."/>
            <person name="Tritt A."/>
            <person name="Yoshinaga Y."/>
            <person name="Zwiers L.-H."/>
            <person name="Turgeon B."/>
            <person name="Goodwin S."/>
            <person name="Spatafora J."/>
            <person name="Crous P."/>
            <person name="Grigoriev I."/>
        </authorList>
    </citation>
    <scope>NUCLEOTIDE SEQUENCE</scope>
    <source>
        <strain evidence="8">CBS 125425</strain>
    </source>
</reference>
<evidence type="ECO:0000256" key="6">
    <source>
        <dbReference type="SAM" id="MobiDB-lite"/>
    </source>
</evidence>
<dbReference type="Gene3D" id="4.10.240.10">
    <property type="entry name" value="Zn(2)-C6 fungal-type DNA-binding domain"/>
    <property type="match status" value="1"/>
</dbReference>
<dbReference type="PANTHER" id="PTHR31668">
    <property type="entry name" value="GLUCOSE TRANSPORT TRANSCRIPTION REGULATOR RGT1-RELATED-RELATED"/>
    <property type="match status" value="1"/>
</dbReference>
<feature type="compositionally biased region" description="Polar residues" evidence="6">
    <location>
        <begin position="22"/>
        <end position="35"/>
    </location>
</feature>
<dbReference type="GO" id="GO:0003677">
    <property type="term" value="F:DNA binding"/>
    <property type="evidence" value="ECO:0007669"/>
    <property type="project" value="UniProtKB-KW"/>
</dbReference>
<dbReference type="GO" id="GO:0008270">
    <property type="term" value="F:zinc ion binding"/>
    <property type="evidence" value="ECO:0007669"/>
    <property type="project" value="InterPro"/>
</dbReference>
<feature type="region of interest" description="Disordered" evidence="6">
    <location>
        <begin position="697"/>
        <end position="727"/>
    </location>
</feature>
<evidence type="ECO:0000256" key="3">
    <source>
        <dbReference type="ARBA" id="ARBA00023125"/>
    </source>
</evidence>
<evidence type="ECO:0000256" key="5">
    <source>
        <dbReference type="ARBA" id="ARBA00023242"/>
    </source>
</evidence>
<organism evidence="8 9">
    <name type="scientific">Polyplosphaeria fusca</name>
    <dbReference type="NCBI Taxonomy" id="682080"/>
    <lineage>
        <taxon>Eukaryota</taxon>
        <taxon>Fungi</taxon>
        <taxon>Dikarya</taxon>
        <taxon>Ascomycota</taxon>
        <taxon>Pezizomycotina</taxon>
        <taxon>Dothideomycetes</taxon>
        <taxon>Pleosporomycetidae</taxon>
        <taxon>Pleosporales</taxon>
        <taxon>Tetraplosphaeriaceae</taxon>
        <taxon>Polyplosphaeria</taxon>
    </lineage>
</organism>
<evidence type="ECO:0000256" key="2">
    <source>
        <dbReference type="ARBA" id="ARBA00023015"/>
    </source>
</evidence>
<dbReference type="SMART" id="SM00066">
    <property type="entry name" value="GAL4"/>
    <property type="match status" value="1"/>
</dbReference>
<dbReference type="OrthoDB" id="5426978at2759"/>
<dbReference type="PANTHER" id="PTHR31668:SF26">
    <property type="entry name" value="GLUCOSE TRANSPORT TRANSCRIPTION REGULATOR RGT1-RELATED"/>
    <property type="match status" value="1"/>
</dbReference>
<dbReference type="Proteomes" id="UP000799444">
    <property type="component" value="Unassembled WGS sequence"/>
</dbReference>
<accession>A0A9P4QTD3</accession>
<dbReference type="CDD" id="cd00067">
    <property type="entry name" value="GAL4"/>
    <property type="match status" value="1"/>
</dbReference>
<sequence length="727" mass="79099">MASTSSYPDPEAQLGGGAGLYVNQNGTPPAQQQHMASDPELQLQEHLGSQLHRNPDMMHGTQAQAHALSAALAGHHQFQAPRSTHSPQQMAQSVMNLDEHNPFNDHDGSGSRKRSKVSRACDECRRKKIRCDATSENGPEACSSCKRTGARCQFSRQPMKRGPSKGYIKELADRLNTLEHQIQQPGAPPQNYESWIGDQGLSDPVAPAQFGRKRTHSMSEGLQDPYIRNSWSSQDRDNMANGANQPFQQRSSYSDFALAGSLITGSHETLIKAYYNNIHPAFPILPPETASLNRLSDCPSKLREIFFTALDAAVRSSVASPAPSSELNMDQLCTDAQKSVSESEAPRIPYNRLVFLQIVLLLALASDQPGSRSEYPASLLGRLIAQLTTYHFDDLEYIFRLKEQDYECFEAARRIFWGTFILDRFYASSQNTTALLPLHCGLLSREEFNVLGEVGYHLISAVNIIGNINHVIRSGKTWNIDPSSPYALGAVLSEVPVPLFIKGSISQYEQALKISNLGATSTPYLALHYVRVLAARFISPENPNEILGHTKDLLMSLSNSNVTPLNHIFASLVATSLTELADHTQTQAEAHAGIKDMIDAVSEGRILYRSSDGRGWDSAIFEILHQKRGATPHTASEQPLSATQPNMAGLQHLAAAAVGEREGVDGPRPTSSGGTLPHHDVTAAIAAASQAAAIQATAAAAQKQMNDEKQTEGDGTSVEPSGLAKED</sequence>
<comment type="caution">
    <text evidence="8">The sequence shown here is derived from an EMBL/GenBank/DDBJ whole genome shotgun (WGS) entry which is preliminary data.</text>
</comment>
<keyword evidence="5" id="KW-0539">Nucleus</keyword>
<evidence type="ECO:0000256" key="4">
    <source>
        <dbReference type="ARBA" id="ARBA00023163"/>
    </source>
</evidence>
<gene>
    <name evidence="8" type="ORF">EJ04DRAFT_577626</name>
</gene>
<evidence type="ECO:0000313" key="8">
    <source>
        <dbReference type="EMBL" id="KAF2733427.1"/>
    </source>
</evidence>
<dbReference type="AlphaFoldDB" id="A0A9P4QTD3"/>
<dbReference type="SUPFAM" id="SSF57701">
    <property type="entry name" value="Zn2/Cys6 DNA-binding domain"/>
    <property type="match status" value="1"/>
</dbReference>
<evidence type="ECO:0000313" key="9">
    <source>
        <dbReference type="Proteomes" id="UP000799444"/>
    </source>
</evidence>
<dbReference type="InterPro" id="IPR036864">
    <property type="entry name" value="Zn2-C6_fun-type_DNA-bd_sf"/>
</dbReference>
<keyword evidence="2" id="KW-0805">Transcription regulation</keyword>
<dbReference type="EMBL" id="ML996161">
    <property type="protein sequence ID" value="KAF2733427.1"/>
    <property type="molecule type" value="Genomic_DNA"/>
</dbReference>
<keyword evidence="4" id="KW-0804">Transcription</keyword>
<dbReference type="GO" id="GO:0000981">
    <property type="term" value="F:DNA-binding transcription factor activity, RNA polymerase II-specific"/>
    <property type="evidence" value="ECO:0007669"/>
    <property type="project" value="InterPro"/>
</dbReference>
<evidence type="ECO:0000259" key="7">
    <source>
        <dbReference type="PROSITE" id="PS50048"/>
    </source>
</evidence>
<feature type="region of interest" description="Disordered" evidence="6">
    <location>
        <begin position="1"/>
        <end position="41"/>
    </location>
</feature>
<protein>
    <recommendedName>
        <fullName evidence="7">Zn(2)-C6 fungal-type domain-containing protein</fullName>
    </recommendedName>
</protein>
<keyword evidence="3" id="KW-0238">DNA-binding</keyword>
<feature type="compositionally biased region" description="Basic and acidic residues" evidence="6">
    <location>
        <begin position="98"/>
        <end position="110"/>
    </location>
</feature>
<proteinExistence type="predicted"/>
<dbReference type="CDD" id="cd12148">
    <property type="entry name" value="fungal_TF_MHR"/>
    <property type="match status" value="1"/>
</dbReference>
<feature type="domain" description="Zn(2)-C6 fungal-type" evidence="7">
    <location>
        <begin position="120"/>
        <end position="154"/>
    </location>
</feature>
<dbReference type="InterPro" id="IPR050797">
    <property type="entry name" value="Carb_Metab_Trans_Reg"/>
</dbReference>
<name>A0A9P4QTD3_9PLEO</name>
<feature type="region of interest" description="Disordered" evidence="6">
    <location>
        <begin position="98"/>
        <end position="117"/>
    </location>
</feature>
<dbReference type="Pfam" id="PF00172">
    <property type="entry name" value="Zn_clus"/>
    <property type="match status" value="1"/>
</dbReference>
<dbReference type="PROSITE" id="PS50048">
    <property type="entry name" value="ZN2_CY6_FUNGAL_2"/>
    <property type="match status" value="1"/>
</dbReference>
<keyword evidence="9" id="KW-1185">Reference proteome</keyword>